<feature type="region of interest" description="Disordered" evidence="1">
    <location>
        <begin position="123"/>
        <end position="148"/>
    </location>
</feature>
<feature type="transmembrane region" description="Helical" evidence="2">
    <location>
        <begin position="50"/>
        <end position="68"/>
    </location>
</feature>
<dbReference type="OrthoDB" id="291659at2"/>
<dbReference type="Proteomes" id="UP000254808">
    <property type="component" value="Chromosome"/>
</dbReference>
<evidence type="ECO:0008006" key="5">
    <source>
        <dbReference type="Google" id="ProtNLM"/>
    </source>
</evidence>
<dbReference type="InterPro" id="IPR045781">
    <property type="entry name" value="SxtJ"/>
</dbReference>
<keyword evidence="4" id="KW-1185">Reference proteome</keyword>
<organism evidence="3 4">
    <name type="scientific">Cyclonatronum proteinivorum</name>
    <dbReference type="NCBI Taxonomy" id="1457365"/>
    <lineage>
        <taxon>Bacteria</taxon>
        <taxon>Pseudomonadati</taxon>
        <taxon>Balneolota</taxon>
        <taxon>Balneolia</taxon>
        <taxon>Balneolales</taxon>
        <taxon>Cyclonatronaceae</taxon>
        <taxon>Cyclonatronum</taxon>
    </lineage>
</organism>
<keyword evidence="2" id="KW-1133">Transmembrane helix</keyword>
<reference evidence="3 4" key="1">
    <citation type="submission" date="2018-03" db="EMBL/GenBank/DDBJ databases">
        <title>Phenotypic and genomic properties of Cyclonatronum proteinivorum gen. nov., sp. nov., a haloalkaliphilic bacteroidete from soda lakes possessing Na+-translocating rhodopsin.</title>
        <authorList>
            <person name="Toshchakov S.V."/>
            <person name="Korzhenkov A."/>
            <person name="Samarov N.I."/>
            <person name="Kublanov I.V."/>
            <person name="Muntyan M.S."/>
            <person name="Sorokin D.Y."/>
        </authorList>
    </citation>
    <scope>NUCLEOTIDE SEQUENCE [LARGE SCALE GENOMIC DNA]</scope>
    <source>
        <strain evidence="3 4">Omega</strain>
    </source>
</reference>
<evidence type="ECO:0000256" key="2">
    <source>
        <dbReference type="SAM" id="Phobius"/>
    </source>
</evidence>
<evidence type="ECO:0000313" key="3">
    <source>
        <dbReference type="EMBL" id="AXJ00425.1"/>
    </source>
</evidence>
<gene>
    <name evidence="3" type="ORF">CYPRO_1161</name>
</gene>
<dbReference type="Pfam" id="PF19588">
    <property type="entry name" value="SxtJ"/>
    <property type="match status" value="1"/>
</dbReference>
<dbReference type="RefSeq" id="WP_114983702.1">
    <property type="nucleotide sequence ID" value="NZ_CP027806.1"/>
</dbReference>
<accession>A0A345UIX3</accession>
<dbReference type="EMBL" id="CP027806">
    <property type="protein sequence ID" value="AXJ00425.1"/>
    <property type="molecule type" value="Genomic_DNA"/>
</dbReference>
<evidence type="ECO:0000256" key="1">
    <source>
        <dbReference type="SAM" id="MobiDB-lite"/>
    </source>
</evidence>
<name>A0A345UIX3_9BACT</name>
<keyword evidence="2" id="KW-0472">Membrane</keyword>
<proteinExistence type="predicted"/>
<dbReference type="KEGG" id="cprv:CYPRO_1161"/>
<protein>
    <recommendedName>
        <fullName evidence="5">SxtJ</fullName>
    </recommendedName>
</protein>
<keyword evidence="2" id="KW-0812">Transmembrane</keyword>
<sequence length="148" mass="16991">MTKPTFIGGLLQEIEFSRKKIRDFGLVMLFIPGLLIPAVLSWLADWSITSAAAIFALTGIFLFVFTLVRPMALKGVYKGWMLLALLLALLTTKITISLVYFLVMTPIGLYRRYQNDDPISMKADSQKESYWVDRKEQRPTPESYEKQY</sequence>
<feature type="compositionally biased region" description="Basic and acidic residues" evidence="1">
    <location>
        <begin position="124"/>
        <end position="148"/>
    </location>
</feature>
<feature type="transmembrane region" description="Helical" evidence="2">
    <location>
        <begin position="80"/>
        <end position="103"/>
    </location>
</feature>
<evidence type="ECO:0000313" key="4">
    <source>
        <dbReference type="Proteomes" id="UP000254808"/>
    </source>
</evidence>
<feature type="transmembrane region" description="Helical" evidence="2">
    <location>
        <begin position="24"/>
        <end position="44"/>
    </location>
</feature>
<dbReference type="AlphaFoldDB" id="A0A345UIX3"/>